<dbReference type="KEGG" id="rid:RIdsm_05213"/>
<sequence>MVERNVEHLFDLSHLRYRVEWFFYKRNDRRHVKPGNGFMGRHEAQNLDIAGSEADFLVCFPQCGGGDVSVARILLAARKSDLTRMMLQGGRSFRQKETRLLSLGQNRHENPGRAQLAPFRQNRVRVQVVI</sequence>
<dbReference type="Proteomes" id="UP000051401">
    <property type="component" value="Unassembled WGS sequence"/>
</dbReference>
<reference evidence="2 4" key="2">
    <citation type="submission" date="2018-08" db="EMBL/GenBank/DDBJ databases">
        <title>Genetic Globetrotter - A new plasmid hitch-hiking vast phylogenetic and geographic distances.</title>
        <authorList>
            <person name="Vollmers J."/>
            <person name="Petersen J."/>
        </authorList>
    </citation>
    <scope>NUCLEOTIDE SEQUENCE [LARGE SCALE GENOMIC DNA]</scope>
    <source>
        <strain evidence="2 4">DSM 26383</strain>
    </source>
</reference>
<proteinExistence type="predicted"/>
<evidence type="ECO:0000313" key="2">
    <source>
        <dbReference type="EMBL" id="QEW29369.1"/>
    </source>
</evidence>
<dbReference type="EMBL" id="LAXI01000001">
    <property type="protein sequence ID" value="KRS19329.1"/>
    <property type="molecule type" value="Genomic_DNA"/>
</dbReference>
<accession>A0A0T5PE18</accession>
<dbReference type="EMBL" id="CP031598">
    <property type="protein sequence ID" value="QEW29369.1"/>
    <property type="molecule type" value="Genomic_DNA"/>
</dbReference>
<gene>
    <name evidence="2" type="ORF">RIdsm_05213</name>
    <name evidence="1" type="ORF">XM52_00300</name>
</gene>
<protein>
    <submittedName>
        <fullName evidence="1">Uncharacterized protein</fullName>
    </submittedName>
</protein>
<reference evidence="1 3" key="1">
    <citation type="submission" date="2015-04" db="EMBL/GenBank/DDBJ databases">
        <title>The draft genome sequence of Roseovarius indicus B108T.</title>
        <authorList>
            <person name="Li G."/>
            <person name="Lai Q."/>
            <person name="Shao Z."/>
            <person name="Yan P."/>
        </authorList>
    </citation>
    <scope>NUCLEOTIDE SEQUENCE [LARGE SCALE GENOMIC DNA]</scope>
    <source>
        <strain evidence="1 3">B108</strain>
    </source>
</reference>
<keyword evidence="3" id="KW-1185">Reference proteome</keyword>
<organism evidence="1 3">
    <name type="scientific">Roseovarius indicus</name>
    <dbReference type="NCBI Taxonomy" id="540747"/>
    <lineage>
        <taxon>Bacteria</taxon>
        <taxon>Pseudomonadati</taxon>
        <taxon>Pseudomonadota</taxon>
        <taxon>Alphaproteobacteria</taxon>
        <taxon>Rhodobacterales</taxon>
        <taxon>Roseobacteraceae</taxon>
        <taxon>Roseovarius</taxon>
    </lineage>
</organism>
<dbReference type="AlphaFoldDB" id="A0A0T5PE18"/>
<evidence type="ECO:0000313" key="1">
    <source>
        <dbReference type="EMBL" id="KRS19329.1"/>
    </source>
</evidence>
<evidence type="ECO:0000313" key="4">
    <source>
        <dbReference type="Proteomes" id="UP000325785"/>
    </source>
</evidence>
<dbReference type="Proteomes" id="UP000325785">
    <property type="component" value="Chromosome"/>
</dbReference>
<evidence type="ECO:0000313" key="3">
    <source>
        <dbReference type="Proteomes" id="UP000051401"/>
    </source>
</evidence>
<name>A0A0T5PE18_9RHOB</name>